<feature type="domain" description="NAD(P)-binding" evidence="1">
    <location>
        <begin position="15"/>
        <end position="204"/>
    </location>
</feature>
<dbReference type="SUPFAM" id="SSF51735">
    <property type="entry name" value="NAD(P)-binding Rossmann-fold domains"/>
    <property type="match status" value="1"/>
</dbReference>
<dbReference type="EMBL" id="JAUQTB010000004">
    <property type="protein sequence ID" value="MDO7906717.1"/>
    <property type="molecule type" value="Genomic_DNA"/>
</dbReference>
<dbReference type="PANTHER" id="PTHR43355:SF2">
    <property type="entry name" value="FLAVIN REDUCTASE (NADPH)"/>
    <property type="match status" value="1"/>
</dbReference>
<evidence type="ECO:0000259" key="1">
    <source>
        <dbReference type="Pfam" id="PF13460"/>
    </source>
</evidence>
<proteinExistence type="predicted"/>
<comment type="caution">
    <text evidence="2">The sequence shown here is derived from an EMBL/GenBank/DDBJ whole genome shotgun (WGS) entry which is preliminary data.</text>
</comment>
<dbReference type="RefSeq" id="WP_305023917.1">
    <property type="nucleotide sequence ID" value="NZ_JAUQTB010000004.1"/>
</dbReference>
<dbReference type="Pfam" id="PF13460">
    <property type="entry name" value="NAD_binding_10"/>
    <property type="match status" value="1"/>
</dbReference>
<keyword evidence="3" id="KW-1185">Reference proteome</keyword>
<dbReference type="CDD" id="cd05244">
    <property type="entry name" value="BVR-B_like_SDR_a"/>
    <property type="match status" value="1"/>
</dbReference>
<evidence type="ECO:0000313" key="2">
    <source>
        <dbReference type="EMBL" id="MDO7906717.1"/>
    </source>
</evidence>
<dbReference type="InterPro" id="IPR051606">
    <property type="entry name" value="Polyketide_Oxido-like"/>
</dbReference>
<name>A0ABT9CFK0_9BACL</name>
<dbReference type="Gene3D" id="3.40.50.720">
    <property type="entry name" value="NAD(P)-binding Rossmann-like Domain"/>
    <property type="match status" value="1"/>
</dbReference>
<dbReference type="Proteomes" id="UP001240171">
    <property type="component" value="Unassembled WGS sequence"/>
</dbReference>
<dbReference type="InterPro" id="IPR036291">
    <property type="entry name" value="NAD(P)-bd_dom_sf"/>
</dbReference>
<organism evidence="2 3">
    <name type="scientific">Paenibacillus lacisoli</name>
    <dbReference type="NCBI Taxonomy" id="3064525"/>
    <lineage>
        <taxon>Bacteria</taxon>
        <taxon>Bacillati</taxon>
        <taxon>Bacillota</taxon>
        <taxon>Bacilli</taxon>
        <taxon>Bacillales</taxon>
        <taxon>Paenibacillaceae</taxon>
        <taxon>Paenibacillus</taxon>
    </lineage>
</organism>
<dbReference type="InterPro" id="IPR016040">
    <property type="entry name" value="NAD(P)-bd_dom"/>
</dbReference>
<accession>A0ABT9CFK0</accession>
<reference evidence="2 3" key="1">
    <citation type="submission" date="2023-07" db="EMBL/GenBank/DDBJ databases">
        <title>Paenibacillus sp. JX-17 nov. isolated from soil.</title>
        <authorList>
            <person name="Wan Y."/>
            <person name="Liu B."/>
        </authorList>
    </citation>
    <scope>NUCLEOTIDE SEQUENCE [LARGE SCALE GENOMIC DNA]</scope>
    <source>
        <strain evidence="2 3">JX-17</strain>
    </source>
</reference>
<gene>
    <name evidence="2" type="ORF">Q5741_09810</name>
</gene>
<protein>
    <submittedName>
        <fullName evidence="2">NAD(P)-dependent oxidoreductase</fullName>
    </submittedName>
</protein>
<sequence>MRENINENRRVIVFGATGKIGHAIIWEALDRGYQVTAAVRDPQRMKLENERLQVITADILRPDSIAEAARGHDAIVSAYGPQFGAEEELLEVARCLIEGARRAEVPRLLIVGGAGSLKVESGDRLMDTPEFPEELRPLAQAHADAYDIYKEADVSWTYFSPAALIEEGRRFGNFRIGTDQLVTDELGNSKITIADYAAAMMDELDEGHFERTRFTVGY</sequence>
<evidence type="ECO:0000313" key="3">
    <source>
        <dbReference type="Proteomes" id="UP001240171"/>
    </source>
</evidence>
<dbReference type="PANTHER" id="PTHR43355">
    <property type="entry name" value="FLAVIN REDUCTASE (NADPH)"/>
    <property type="match status" value="1"/>
</dbReference>